<keyword evidence="3" id="KW-1185">Reference proteome</keyword>
<dbReference type="EMBL" id="OX458932">
    <property type="protein sequence ID" value="CAI9085607.1"/>
    <property type="molecule type" value="Genomic_DNA"/>
</dbReference>
<reference evidence="2" key="1">
    <citation type="submission" date="2023-03" db="EMBL/GenBank/DDBJ databases">
        <authorList>
            <person name="Cremers G."/>
            <person name="Picone N."/>
        </authorList>
    </citation>
    <scope>NUCLEOTIDE SEQUENCE</scope>
    <source>
        <strain evidence="2">Sample_alias</strain>
    </source>
</reference>
<sequence>MEGYSRVADPSYRHTLSDKREEGAIVIVINGSIDGLYAAGSSIPSLSPRERNSIDNSVISRHKT</sequence>
<accession>A0ABM9ID40</accession>
<evidence type="ECO:0000256" key="1">
    <source>
        <dbReference type="SAM" id="MobiDB-lite"/>
    </source>
</evidence>
<name>A0ABM9ID40_9BACT</name>
<feature type="compositionally biased region" description="Polar residues" evidence="1">
    <location>
        <begin position="54"/>
        <end position="64"/>
    </location>
</feature>
<evidence type="ECO:0000313" key="3">
    <source>
        <dbReference type="Proteomes" id="UP001161497"/>
    </source>
</evidence>
<evidence type="ECO:0000313" key="2">
    <source>
        <dbReference type="EMBL" id="CAI9085607.1"/>
    </source>
</evidence>
<protein>
    <submittedName>
        <fullName evidence="2">Uncharacterized protein</fullName>
    </submittedName>
</protein>
<gene>
    <name evidence="2" type="ORF">MFUM_1251</name>
</gene>
<proteinExistence type="predicted"/>
<organism evidence="2 3">
    <name type="scientific">Candidatus Methylacidiphilum fumarolicum</name>
    <dbReference type="NCBI Taxonomy" id="591154"/>
    <lineage>
        <taxon>Bacteria</taxon>
        <taxon>Pseudomonadati</taxon>
        <taxon>Verrucomicrobiota</taxon>
        <taxon>Methylacidiphilae</taxon>
        <taxon>Methylacidiphilales</taxon>
        <taxon>Methylacidiphilaceae</taxon>
        <taxon>Methylacidiphilum (ex Ratnadevi et al. 2023)</taxon>
    </lineage>
</organism>
<feature type="region of interest" description="Disordered" evidence="1">
    <location>
        <begin position="41"/>
        <end position="64"/>
    </location>
</feature>
<dbReference type="Proteomes" id="UP001161497">
    <property type="component" value="Chromosome"/>
</dbReference>